<keyword evidence="3" id="KW-1185">Reference proteome</keyword>
<feature type="non-terminal residue" evidence="2">
    <location>
        <position position="1"/>
    </location>
</feature>
<gene>
    <name evidence="2" type="ORF">TELCIR_08608</name>
</gene>
<evidence type="ECO:0000313" key="2">
    <source>
        <dbReference type="EMBL" id="PIO69566.1"/>
    </source>
</evidence>
<dbReference type="OrthoDB" id="5829204at2759"/>
<feature type="region of interest" description="Disordered" evidence="1">
    <location>
        <begin position="87"/>
        <end position="156"/>
    </location>
</feature>
<evidence type="ECO:0000313" key="3">
    <source>
        <dbReference type="Proteomes" id="UP000230423"/>
    </source>
</evidence>
<accession>A0A2G9UHB3</accession>
<feature type="compositionally biased region" description="Basic residues" evidence="1">
    <location>
        <begin position="115"/>
        <end position="125"/>
    </location>
</feature>
<protein>
    <submittedName>
        <fullName evidence="2">Uncharacterized protein</fullName>
    </submittedName>
</protein>
<sequence length="177" mass="19907">DSIDDSSPQPPIDSTKSVEAIFIREALAFRARGGGCGKPLVHHMGGFTIEESDVPFPLTQYEKLAELVSSDVLDDIMPMIADIDVKTKAETKSPRGKISPPTKQAVSVAETEKEHKRKLPTRTRRSTTAPNETETSKPKKEESQEEDVQEDHIEERKQTKVFKSFIPILFREFLWVA</sequence>
<dbReference type="Proteomes" id="UP000230423">
    <property type="component" value="Unassembled WGS sequence"/>
</dbReference>
<proteinExistence type="predicted"/>
<organism evidence="2 3">
    <name type="scientific">Teladorsagia circumcincta</name>
    <name type="common">Brown stomach worm</name>
    <name type="synonym">Ostertagia circumcincta</name>
    <dbReference type="NCBI Taxonomy" id="45464"/>
    <lineage>
        <taxon>Eukaryota</taxon>
        <taxon>Metazoa</taxon>
        <taxon>Ecdysozoa</taxon>
        <taxon>Nematoda</taxon>
        <taxon>Chromadorea</taxon>
        <taxon>Rhabditida</taxon>
        <taxon>Rhabditina</taxon>
        <taxon>Rhabditomorpha</taxon>
        <taxon>Strongyloidea</taxon>
        <taxon>Trichostrongylidae</taxon>
        <taxon>Teladorsagia</taxon>
    </lineage>
</organism>
<name>A0A2G9UHB3_TELCI</name>
<reference evidence="2 3" key="1">
    <citation type="submission" date="2015-09" db="EMBL/GenBank/DDBJ databases">
        <title>Draft genome of the parasitic nematode Teladorsagia circumcincta isolate WARC Sus (inbred).</title>
        <authorList>
            <person name="Mitreva M."/>
        </authorList>
    </citation>
    <scope>NUCLEOTIDE SEQUENCE [LARGE SCALE GENOMIC DNA]</scope>
    <source>
        <strain evidence="2 3">S</strain>
    </source>
</reference>
<dbReference type="EMBL" id="KZ346604">
    <property type="protein sequence ID" value="PIO69566.1"/>
    <property type="molecule type" value="Genomic_DNA"/>
</dbReference>
<dbReference type="AlphaFoldDB" id="A0A2G9UHB3"/>
<evidence type="ECO:0000256" key="1">
    <source>
        <dbReference type="SAM" id="MobiDB-lite"/>
    </source>
</evidence>